<gene>
    <name evidence="1" type="ORF">T05_8895</name>
</gene>
<sequence>METDRDMRVSNANSSTSVIMYKIIQRNTWKECRNGLHHQHRARSYSCVSLGWLHGVTQYCSRNLCGFAYRRSYIVNIVDLRWFSDTSHKSGSACCHQCVCVHTAMNAFFGNYPLLNMWFPYKDSHSRRSSSQSTTTNSSFKF</sequence>
<proteinExistence type="predicted"/>
<evidence type="ECO:0000313" key="2">
    <source>
        <dbReference type="Proteomes" id="UP000055048"/>
    </source>
</evidence>
<comment type="caution">
    <text evidence="1">The sequence shown here is derived from an EMBL/GenBank/DDBJ whole genome shotgun (WGS) entry which is preliminary data.</text>
</comment>
<name>A0A0V0T7C8_9BILA</name>
<reference evidence="1 2" key="1">
    <citation type="submission" date="2015-01" db="EMBL/GenBank/DDBJ databases">
        <title>Evolution of Trichinella species and genotypes.</title>
        <authorList>
            <person name="Korhonen P.K."/>
            <person name="Edoardo P."/>
            <person name="Giuseppe L.R."/>
            <person name="Gasser R.B."/>
        </authorList>
    </citation>
    <scope>NUCLEOTIDE SEQUENCE [LARGE SCALE GENOMIC DNA]</scope>
    <source>
        <strain evidence="1">ISS417</strain>
    </source>
</reference>
<feature type="non-terminal residue" evidence="1">
    <location>
        <position position="142"/>
    </location>
</feature>
<dbReference type="EMBL" id="JYDJ01000498">
    <property type="protein sequence ID" value="KRX34908.1"/>
    <property type="molecule type" value="Genomic_DNA"/>
</dbReference>
<accession>A0A0V0T7C8</accession>
<dbReference type="Proteomes" id="UP000055048">
    <property type="component" value="Unassembled WGS sequence"/>
</dbReference>
<evidence type="ECO:0000313" key="1">
    <source>
        <dbReference type="EMBL" id="KRX34908.1"/>
    </source>
</evidence>
<protein>
    <submittedName>
        <fullName evidence="1">Uncharacterized protein</fullName>
    </submittedName>
</protein>
<dbReference type="AlphaFoldDB" id="A0A0V0T7C8"/>
<organism evidence="1 2">
    <name type="scientific">Trichinella murrelli</name>
    <dbReference type="NCBI Taxonomy" id="144512"/>
    <lineage>
        <taxon>Eukaryota</taxon>
        <taxon>Metazoa</taxon>
        <taxon>Ecdysozoa</taxon>
        <taxon>Nematoda</taxon>
        <taxon>Enoplea</taxon>
        <taxon>Dorylaimia</taxon>
        <taxon>Trichinellida</taxon>
        <taxon>Trichinellidae</taxon>
        <taxon>Trichinella</taxon>
    </lineage>
</organism>
<keyword evidence="2" id="KW-1185">Reference proteome</keyword>
<dbReference type="OrthoDB" id="5922704at2759"/>